<gene>
    <name evidence="3" type="ORF">B0I35DRAFT_472982</name>
</gene>
<feature type="compositionally biased region" description="Basic and acidic residues" evidence="1">
    <location>
        <begin position="7"/>
        <end position="25"/>
    </location>
</feature>
<proteinExistence type="predicted"/>
<keyword evidence="2" id="KW-1133">Transmembrane helix</keyword>
<comment type="caution">
    <text evidence="3">The sequence shown here is derived from an EMBL/GenBank/DDBJ whole genome shotgun (WGS) entry which is preliminary data.</text>
</comment>
<feature type="transmembrane region" description="Helical" evidence="2">
    <location>
        <begin position="166"/>
        <end position="186"/>
    </location>
</feature>
<evidence type="ECO:0000256" key="2">
    <source>
        <dbReference type="SAM" id="Phobius"/>
    </source>
</evidence>
<dbReference type="AlphaFoldDB" id="A0A8K0WWJ7"/>
<evidence type="ECO:0000313" key="3">
    <source>
        <dbReference type="EMBL" id="KAH7328245.1"/>
    </source>
</evidence>
<keyword evidence="2" id="KW-0812">Transmembrane</keyword>
<evidence type="ECO:0000313" key="4">
    <source>
        <dbReference type="Proteomes" id="UP000813444"/>
    </source>
</evidence>
<dbReference type="Proteomes" id="UP000813444">
    <property type="component" value="Unassembled WGS sequence"/>
</dbReference>
<organism evidence="3 4">
    <name type="scientific">Stachybotrys elegans</name>
    <dbReference type="NCBI Taxonomy" id="80388"/>
    <lineage>
        <taxon>Eukaryota</taxon>
        <taxon>Fungi</taxon>
        <taxon>Dikarya</taxon>
        <taxon>Ascomycota</taxon>
        <taxon>Pezizomycotina</taxon>
        <taxon>Sordariomycetes</taxon>
        <taxon>Hypocreomycetidae</taxon>
        <taxon>Hypocreales</taxon>
        <taxon>Stachybotryaceae</taxon>
        <taxon>Stachybotrys</taxon>
    </lineage>
</organism>
<dbReference type="EMBL" id="JAGPNK010000001">
    <property type="protein sequence ID" value="KAH7328245.1"/>
    <property type="molecule type" value="Genomic_DNA"/>
</dbReference>
<reference evidence="3" key="1">
    <citation type="journal article" date="2021" name="Nat. Commun.">
        <title>Genetic determinants of endophytism in the Arabidopsis root mycobiome.</title>
        <authorList>
            <person name="Mesny F."/>
            <person name="Miyauchi S."/>
            <person name="Thiergart T."/>
            <person name="Pickel B."/>
            <person name="Atanasova L."/>
            <person name="Karlsson M."/>
            <person name="Huettel B."/>
            <person name="Barry K.W."/>
            <person name="Haridas S."/>
            <person name="Chen C."/>
            <person name="Bauer D."/>
            <person name="Andreopoulos W."/>
            <person name="Pangilinan J."/>
            <person name="LaButti K."/>
            <person name="Riley R."/>
            <person name="Lipzen A."/>
            <person name="Clum A."/>
            <person name="Drula E."/>
            <person name="Henrissat B."/>
            <person name="Kohler A."/>
            <person name="Grigoriev I.V."/>
            <person name="Martin F.M."/>
            <person name="Hacquard S."/>
        </authorList>
    </citation>
    <scope>NUCLEOTIDE SEQUENCE</scope>
    <source>
        <strain evidence="3">MPI-CAGE-CH-0235</strain>
    </source>
</reference>
<accession>A0A8K0WWJ7</accession>
<feature type="region of interest" description="Disordered" evidence="1">
    <location>
        <begin position="1"/>
        <end position="28"/>
    </location>
</feature>
<keyword evidence="2" id="KW-0472">Membrane</keyword>
<keyword evidence="4" id="KW-1185">Reference proteome</keyword>
<sequence length="201" mass="21972">MSGLELRMLDVEKRGEKTPTSRPKDGLGAMCHTAANPAPFTVYPAGDGIMPDVVFSSKSCATFHGHGGRYATPDWSLQEHLVETVVLYESGVLARQECRTLQDGLNKGTHMAVQTTSPGFIGRMLRHTSGRQQAMCNTLFVTRKTQALVACCKDCVLENVAIHSSFYRGLILMVSTVISTVVGILAEAYWKRVRIIPIAES</sequence>
<protein>
    <submittedName>
        <fullName evidence="3">Uncharacterized protein</fullName>
    </submittedName>
</protein>
<name>A0A8K0WWJ7_9HYPO</name>
<evidence type="ECO:0000256" key="1">
    <source>
        <dbReference type="SAM" id="MobiDB-lite"/>
    </source>
</evidence>